<dbReference type="Pfam" id="PF03496">
    <property type="entry name" value="ADPrib_exo_Tox"/>
    <property type="match status" value="1"/>
</dbReference>
<dbReference type="GO" id="GO:0005576">
    <property type="term" value="C:extracellular region"/>
    <property type="evidence" value="ECO:0007669"/>
    <property type="project" value="InterPro"/>
</dbReference>
<proteinExistence type="predicted"/>
<dbReference type="EMBL" id="CAJNXB010003158">
    <property type="protein sequence ID" value="CAF3299185.1"/>
    <property type="molecule type" value="Genomic_DNA"/>
</dbReference>
<evidence type="ECO:0000313" key="4">
    <source>
        <dbReference type="EMBL" id="CAF3727244.1"/>
    </source>
</evidence>
<dbReference type="Proteomes" id="UP000663865">
    <property type="component" value="Unassembled WGS sequence"/>
</dbReference>
<dbReference type="SUPFAM" id="SSF56399">
    <property type="entry name" value="ADP-ribosylation"/>
    <property type="match status" value="1"/>
</dbReference>
<dbReference type="Proteomes" id="UP000663851">
    <property type="component" value="Unassembled WGS sequence"/>
</dbReference>
<evidence type="ECO:0000313" key="5">
    <source>
        <dbReference type="EMBL" id="CAF4429153.1"/>
    </source>
</evidence>
<dbReference type="Proteomes" id="UP000663825">
    <property type="component" value="Unassembled WGS sequence"/>
</dbReference>
<dbReference type="InterPro" id="IPR019734">
    <property type="entry name" value="TPR_rpt"/>
</dbReference>
<dbReference type="SUPFAM" id="SSF48452">
    <property type="entry name" value="TPR-like"/>
    <property type="match status" value="1"/>
</dbReference>
<dbReference type="InterPro" id="IPR011990">
    <property type="entry name" value="TPR-like_helical_dom_sf"/>
</dbReference>
<dbReference type="Proteomes" id="UP000663833">
    <property type="component" value="Unassembled WGS sequence"/>
</dbReference>
<evidence type="ECO:0000259" key="1">
    <source>
        <dbReference type="Pfam" id="PF03496"/>
    </source>
</evidence>
<reference evidence="3" key="1">
    <citation type="submission" date="2021-02" db="EMBL/GenBank/DDBJ databases">
        <authorList>
            <person name="Nowell W R."/>
        </authorList>
    </citation>
    <scope>NUCLEOTIDE SEQUENCE</scope>
</reference>
<accession>A0A817TH51</accession>
<dbReference type="EMBL" id="CAJNYV010005150">
    <property type="protein sequence ID" value="CAF3727244.1"/>
    <property type="molecule type" value="Genomic_DNA"/>
</dbReference>
<comment type="caution">
    <text evidence="3">The sequence shown here is derived from an EMBL/GenBank/DDBJ whole genome shotgun (WGS) entry which is preliminary data.</text>
</comment>
<evidence type="ECO:0000313" key="2">
    <source>
        <dbReference type="EMBL" id="CAF3299185.1"/>
    </source>
</evidence>
<dbReference type="EMBL" id="CAJOBS010006514">
    <property type="protein sequence ID" value="CAF4913602.1"/>
    <property type="molecule type" value="Genomic_DNA"/>
</dbReference>
<dbReference type="Gene3D" id="3.90.176.10">
    <property type="entry name" value="Toxin ADP-ribosyltransferase, Chain A, domain 1"/>
    <property type="match status" value="1"/>
</dbReference>
<dbReference type="AlphaFoldDB" id="A0A817TH51"/>
<dbReference type="Proteomes" id="UP000663838">
    <property type="component" value="Unassembled WGS sequence"/>
</dbReference>
<evidence type="ECO:0000313" key="3">
    <source>
        <dbReference type="EMBL" id="CAF3312795.1"/>
    </source>
</evidence>
<protein>
    <recommendedName>
        <fullName evidence="1">ADP ribosyltransferase domain-containing protein</fullName>
    </recommendedName>
</protein>
<dbReference type="PROSITE" id="PS51996">
    <property type="entry name" value="TR_MART"/>
    <property type="match status" value="1"/>
</dbReference>
<evidence type="ECO:0000313" key="7">
    <source>
        <dbReference type="EMBL" id="CAF4913602.1"/>
    </source>
</evidence>
<dbReference type="EMBL" id="CAJNYD010001044">
    <property type="protein sequence ID" value="CAF3312795.1"/>
    <property type="molecule type" value="Genomic_DNA"/>
</dbReference>
<evidence type="ECO:0000313" key="9">
    <source>
        <dbReference type="Proteomes" id="UP000663873"/>
    </source>
</evidence>
<gene>
    <name evidence="6" type="ORF">HFQ381_LOCUS31555</name>
    <name evidence="4" type="ORF">KIK155_LOCUS28341</name>
    <name evidence="3" type="ORF">LUA448_LOCUS9154</name>
    <name evidence="2" type="ORF">TIS948_LOCUS18193</name>
    <name evidence="7" type="ORF">TOA249_LOCUS31576</name>
    <name evidence="5" type="ORF">UJA718_LOCUS21191</name>
</gene>
<name>A0A817TH51_9BILA</name>
<dbReference type="Pfam" id="PF13424">
    <property type="entry name" value="TPR_12"/>
    <property type="match status" value="1"/>
</dbReference>
<dbReference type="Proteomes" id="UP000663873">
    <property type="component" value="Unassembled WGS sequence"/>
</dbReference>
<dbReference type="SMART" id="SM00028">
    <property type="entry name" value="TPR"/>
    <property type="match status" value="2"/>
</dbReference>
<evidence type="ECO:0000313" key="6">
    <source>
        <dbReference type="EMBL" id="CAF4562786.1"/>
    </source>
</evidence>
<organism evidence="3 8">
    <name type="scientific">Rotaria socialis</name>
    <dbReference type="NCBI Taxonomy" id="392032"/>
    <lineage>
        <taxon>Eukaryota</taxon>
        <taxon>Metazoa</taxon>
        <taxon>Spiralia</taxon>
        <taxon>Gnathifera</taxon>
        <taxon>Rotifera</taxon>
        <taxon>Eurotatoria</taxon>
        <taxon>Bdelloidea</taxon>
        <taxon>Philodinida</taxon>
        <taxon>Philodinidae</taxon>
        <taxon>Rotaria</taxon>
    </lineage>
</organism>
<keyword evidence="9" id="KW-1185">Reference proteome</keyword>
<feature type="domain" description="ADP ribosyltransferase" evidence="1">
    <location>
        <begin position="223"/>
        <end position="394"/>
    </location>
</feature>
<dbReference type="InterPro" id="IPR003540">
    <property type="entry name" value="ADP-ribosyltransferase"/>
</dbReference>
<dbReference type="EMBL" id="CAJOBO010006550">
    <property type="protein sequence ID" value="CAF4562786.1"/>
    <property type="molecule type" value="Genomic_DNA"/>
</dbReference>
<evidence type="ECO:0000313" key="8">
    <source>
        <dbReference type="Proteomes" id="UP000663833"/>
    </source>
</evidence>
<dbReference type="EMBL" id="CAJOBP010004084">
    <property type="protein sequence ID" value="CAF4429153.1"/>
    <property type="molecule type" value="Genomic_DNA"/>
</dbReference>
<sequence length="540" mass="63594">MALRLNSTDLNLDPDYITVNMEDFQFVWLDSKFAKTTFSPNALRYRQLILELNSAAQLFSNPLKCVDFMRVVKKERLFLIVSGSLAEKTISNIHEYYPLSAIFIFCTHPDHYTHLLDRFNKLKGIFDDQESLLDSIRRNMKHVEYEMLSINAFDWHHQRTVIDLSKKNASFLWHQLLLKVLQAIPHSKEEREEFLKKLQEYYQGNPQQMAKIHQFRIQYRQNLAIEWYTEESFLYRLVNKAFRTKDIDYLYSLRFFINDLCSELVLEKTKLNDIHTLTLYRGQLIPKRQIKELQNSEGKLISTNGFFSTSRAVSVACGHVGIGSNSSSIKADQVRVLFEIHVDPRKHVILADIATRSRFPTEREVLFAPNSTFKVNSTEFNEVNNLLTIKMTATDDGEYQLQRYMGSQLHYLRDCPPVVYFGRILFEKLGRPNRAEKYFQMLLKIARTNNEEEAAIIHIQLGDLHSMQKRPKKAIDYYRKAQELYYKRQSTPYAQIISCLLKIGNEYLSTSELSQVQYCIHSCFSREVTQNKKLQRNYRQ</sequence>
<dbReference type="Gene3D" id="1.25.40.10">
    <property type="entry name" value="Tetratricopeptide repeat domain"/>
    <property type="match status" value="1"/>
</dbReference>